<feature type="compositionally biased region" description="Polar residues" evidence="1">
    <location>
        <begin position="136"/>
        <end position="149"/>
    </location>
</feature>
<reference evidence="2 3" key="1">
    <citation type="submission" date="2016-12" db="EMBL/GenBank/DDBJ databases">
        <title>The genomes of Aspergillus section Nigri reveals drivers in fungal speciation.</title>
        <authorList>
            <consortium name="DOE Joint Genome Institute"/>
            <person name="Vesth T.C."/>
            <person name="Nybo J."/>
            <person name="Theobald S."/>
            <person name="Brandl J."/>
            <person name="Frisvad J.C."/>
            <person name="Nielsen K.F."/>
            <person name="Lyhne E.K."/>
            <person name="Kogle M.E."/>
            <person name="Kuo A."/>
            <person name="Riley R."/>
            <person name="Clum A."/>
            <person name="Nolan M."/>
            <person name="Lipzen A."/>
            <person name="Salamov A."/>
            <person name="Henrissat B."/>
            <person name="Wiebenga A."/>
            <person name="De Vries R.P."/>
            <person name="Grigoriev I.V."/>
            <person name="Mortensen U.H."/>
            <person name="Andersen M.R."/>
            <person name="Baker S.E."/>
        </authorList>
    </citation>
    <scope>NUCLEOTIDE SEQUENCE [LARGE SCALE GENOMIC DNA]</scope>
    <source>
        <strain evidence="2 3">CBS 121591</strain>
    </source>
</reference>
<dbReference type="RefSeq" id="XP_025494513.1">
    <property type="nucleotide sequence ID" value="XM_025637862.1"/>
</dbReference>
<dbReference type="AlphaFoldDB" id="A0A319CZV3"/>
<feature type="compositionally biased region" description="Polar residues" evidence="1">
    <location>
        <begin position="272"/>
        <end position="288"/>
    </location>
</feature>
<dbReference type="EMBL" id="KZ821684">
    <property type="protein sequence ID" value="PYH84313.1"/>
    <property type="molecule type" value="Genomic_DNA"/>
</dbReference>
<feature type="compositionally biased region" description="Basic and acidic residues" evidence="1">
    <location>
        <begin position="154"/>
        <end position="164"/>
    </location>
</feature>
<dbReference type="VEuPathDB" id="FungiDB:BO82DRAFT_381496"/>
<feature type="region of interest" description="Disordered" evidence="1">
    <location>
        <begin position="1"/>
        <end position="99"/>
    </location>
</feature>
<feature type="region of interest" description="Disordered" evidence="1">
    <location>
        <begin position="228"/>
        <end position="417"/>
    </location>
</feature>
<feature type="compositionally biased region" description="Basic residues" evidence="1">
    <location>
        <begin position="1"/>
        <end position="23"/>
    </location>
</feature>
<feature type="compositionally biased region" description="Low complexity" evidence="1">
    <location>
        <begin position="399"/>
        <end position="414"/>
    </location>
</feature>
<keyword evidence="3" id="KW-1185">Reference proteome</keyword>
<proteinExistence type="predicted"/>
<evidence type="ECO:0000256" key="1">
    <source>
        <dbReference type="SAM" id="MobiDB-lite"/>
    </source>
</evidence>
<evidence type="ECO:0000313" key="2">
    <source>
        <dbReference type="EMBL" id="PYH84313.1"/>
    </source>
</evidence>
<feature type="compositionally biased region" description="Polar residues" evidence="1">
    <location>
        <begin position="334"/>
        <end position="350"/>
    </location>
</feature>
<feature type="region of interest" description="Disordered" evidence="1">
    <location>
        <begin position="127"/>
        <end position="164"/>
    </location>
</feature>
<sequence length="758" mass="81889">MEPAKLSKKAKKNKAKKNRKKTNRAAAARGGGGGGSGAGTGIAESSNLSISGQSEVSDATTALAKSANEPSMKEAETKSIGSNGGSSSSSSSHEAKESAAILNKLPELVSNTSKLNQSDVKLATATAATFRDRGSNRNPRANPDTTTAAGPQDKGGDKSTRKHDPETAAKIVAIQAAIDRLNALNRNPSEFIEPIEGLLRIEPSAGLQSYAGALSANARIGNFTVIPCRGRPGAARSEVPHETDGEESTLTKDSDIKSDSPPPYSRDPEPSTPQGNTVTTRAQLTPIQEATAEGQKKAGGGGPEGGDGHDLTPKSTSTTSTAWTTSQQALQTTPQTAVTSAPSTKTNKTGPQHKARGNNTTTTTTQSSANKSTLPPPSTHPQVPSSSHAHPSPPPPTSTSPLSTTASTTTTSTTHYQQISNVRGGTLSSQKPEGFFWQLDSHGFPCALRHCPKRCNSWDGVTVICPGCGPFSETRYCCRDHLLQDIKTHWPVCGDQVFVHPCRESTIPREVREGPPLIPCLHNYDMPERHRQAVYFRMNARQGDYFIFADWADYVRAGFPENTTAVRCAKRVVYIVRFEDPEEKDRFRRVLAICLFATVEVHALVDYMYRIIRDHLRAANAAKQLEAALRYQIHAETGVSIQQYITGERHACATDWDGRNRRNCPDQVCRSEYRRLLGSLGGGGLREVVRNMESTYWVLRAARTTHPTVKDPKKRMLGEGFEGVAEEDQRVYRRGDGWDGAGTGNMEIEGMNEGSEEA</sequence>
<dbReference type="GeneID" id="37140604"/>
<feature type="compositionally biased region" description="Gly residues" evidence="1">
    <location>
        <begin position="29"/>
        <end position="40"/>
    </location>
</feature>
<feature type="region of interest" description="Disordered" evidence="1">
    <location>
        <begin position="734"/>
        <end position="758"/>
    </location>
</feature>
<protein>
    <submittedName>
        <fullName evidence="2">Uncharacterized protein</fullName>
    </submittedName>
</protein>
<name>A0A319CZV3_9EURO</name>
<dbReference type="Proteomes" id="UP000248340">
    <property type="component" value="Unassembled WGS sequence"/>
</dbReference>
<organism evidence="2 3">
    <name type="scientific">Aspergillus uvarum CBS 121591</name>
    <dbReference type="NCBI Taxonomy" id="1448315"/>
    <lineage>
        <taxon>Eukaryota</taxon>
        <taxon>Fungi</taxon>
        <taxon>Dikarya</taxon>
        <taxon>Ascomycota</taxon>
        <taxon>Pezizomycotina</taxon>
        <taxon>Eurotiomycetes</taxon>
        <taxon>Eurotiomycetidae</taxon>
        <taxon>Eurotiales</taxon>
        <taxon>Aspergillaceae</taxon>
        <taxon>Aspergillus</taxon>
        <taxon>Aspergillus subgen. Circumdati</taxon>
    </lineage>
</organism>
<gene>
    <name evidence="2" type="ORF">BO82DRAFT_381496</name>
</gene>
<feature type="compositionally biased region" description="Low complexity" evidence="1">
    <location>
        <begin position="315"/>
        <end position="333"/>
    </location>
</feature>
<feature type="compositionally biased region" description="Basic and acidic residues" evidence="1">
    <location>
        <begin position="238"/>
        <end position="258"/>
    </location>
</feature>
<dbReference type="STRING" id="1448315.A0A319CZV3"/>
<feature type="compositionally biased region" description="Low complexity" evidence="1">
    <location>
        <begin position="79"/>
        <end position="92"/>
    </location>
</feature>
<accession>A0A319CZV3</accession>
<feature type="compositionally biased region" description="Polar residues" evidence="1">
    <location>
        <begin position="43"/>
        <end position="60"/>
    </location>
</feature>
<dbReference type="OrthoDB" id="4757558at2759"/>
<evidence type="ECO:0000313" key="3">
    <source>
        <dbReference type="Proteomes" id="UP000248340"/>
    </source>
</evidence>